<dbReference type="Proteomes" id="UP000276133">
    <property type="component" value="Unassembled WGS sequence"/>
</dbReference>
<reference evidence="1 2" key="1">
    <citation type="journal article" date="2018" name="Sci. Rep.">
        <title>Genomic signatures of local adaptation to the degree of environmental predictability in rotifers.</title>
        <authorList>
            <person name="Franch-Gras L."/>
            <person name="Hahn C."/>
            <person name="Garcia-Roger E.M."/>
            <person name="Carmona M.J."/>
            <person name="Serra M."/>
            <person name="Gomez A."/>
        </authorList>
    </citation>
    <scope>NUCLEOTIDE SEQUENCE [LARGE SCALE GENOMIC DNA]</scope>
    <source>
        <strain evidence="1">HYR1</strain>
    </source>
</reference>
<accession>A0A3M7RE14</accession>
<comment type="caution">
    <text evidence="1">The sequence shown here is derived from an EMBL/GenBank/DDBJ whole genome shotgun (WGS) entry which is preliminary data.</text>
</comment>
<dbReference type="OrthoDB" id="1607513at2759"/>
<organism evidence="1 2">
    <name type="scientific">Brachionus plicatilis</name>
    <name type="common">Marine rotifer</name>
    <name type="synonym">Brachionus muelleri</name>
    <dbReference type="NCBI Taxonomy" id="10195"/>
    <lineage>
        <taxon>Eukaryota</taxon>
        <taxon>Metazoa</taxon>
        <taxon>Spiralia</taxon>
        <taxon>Gnathifera</taxon>
        <taxon>Rotifera</taxon>
        <taxon>Eurotatoria</taxon>
        <taxon>Monogononta</taxon>
        <taxon>Pseudotrocha</taxon>
        <taxon>Ploima</taxon>
        <taxon>Brachionidae</taxon>
        <taxon>Brachionus</taxon>
    </lineage>
</organism>
<keyword evidence="2" id="KW-1185">Reference proteome</keyword>
<sequence>MSCHRRWWRKVPQPLTLIPNHILVLEKFWENNDFENGPKKGRSKIAGTEKLCLTVICVKKFLNCGKQAQATNTPSERLISLTGYSLLNRRNSVNPNKVEKIMIFYQTENNKNKEAF</sequence>
<dbReference type="AlphaFoldDB" id="A0A3M7RE14"/>
<gene>
    <name evidence="1" type="ORF">BpHYR1_054365</name>
</gene>
<dbReference type="EMBL" id="REGN01003608">
    <property type="protein sequence ID" value="RNA21760.1"/>
    <property type="molecule type" value="Genomic_DNA"/>
</dbReference>
<evidence type="ECO:0000313" key="2">
    <source>
        <dbReference type="Proteomes" id="UP000276133"/>
    </source>
</evidence>
<protein>
    <submittedName>
        <fullName evidence="1">Uncharacterized protein</fullName>
    </submittedName>
</protein>
<name>A0A3M7RE14_BRAPC</name>
<evidence type="ECO:0000313" key="1">
    <source>
        <dbReference type="EMBL" id="RNA21760.1"/>
    </source>
</evidence>
<proteinExistence type="predicted"/>